<comment type="caution">
    <text evidence="3">The sequence shown here is derived from an EMBL/GenBank/DDBJ whole genome shotgun (WGS) entry which is preliminary data.</text>
</comment>
<keyword evidence="4" id="KW-1185">Reference proteome</keyword>
<evidence type="ECO:0000256" key="2">
    <source>
        <dbReference type="SAM" id="SignalP"/>
    </source>
</evidence>
<evidence type="ECO:0000256" key="1">
    <source>
        <dbReference type="SAM" id="Phobius"/>
    </source>
</evidence>
<accession>A0AAN7KNF9</accession>
<keyword evidence="1" id="KW-0812">Transmembrane</keyword>
<dbReference type="Proteomes" id="UP001345219">
    <property type="component" value="Chromosome 3"/>
</dbReference>
<dbReference type="EMBL" id="JAXIOK010000006">
    <property type="protein sequence ID" value="KAK4768209.1"/>
    <property type="molecule type" value="Genomic_DNA"/>
</dbReference>
<evidence type="ECO:0000313" key="3">
    <source>
        <dbReference type="EMBL" id="KAK4768209.1"/>
    </source>
</evidence>
<reference evidence="3 4" key="1">
    <citation type="journal article" date="2023" name="Hortic Res">
        <title>Pangenome of water caltrop reveals structural variations and asymmetric subgenome divergence after allopolyploidization.</title>
        <authorList>
            <person name="Zhang X."/>
            <person name="Chen Y."/>
            <person name="Wang L."/>
            <person name="Yuan Y."/>
            <person name="Fang M."/>
            <person name="Shi L."/>
            <person name="Lu R."/>
            <person name="Comes H.P."/>
            <person name="Ma Y."/>
            <person name="Chen Y."/>
            <person name="Huang G."/>
            <person name="Zhou Y."/>
            <person name="Zheng Z."/>
            <person name="Qiu Y."/>
        </authorList>
    </citation>
    <scope>NUCLEOTIDE SEQUENCE [LARGE SCALE GENOMIC DNA]</scope>
    <source>
        <tissue evidence="3">Roots</tissue>
    </source>
</reference>
<feature type="chain" id="PRO_5042855777" evidence="2">
    <location>
        <begin position="23"/>
        <end position="176"/>
    </location>
</feature>
<sequence length="176" mass="19753">MCLPARFLFCLCATLFISCLLCCSPATTLSSSKGISSSLISAFSSLTWLLLKGSAYLLMFLIKALQLLTRCLHCGMICIAEGIRSLAWWLLHKFLELVESAASMLIDYMKEQIPNIASALNTAFDFLMERIKGSIECLQKIVPEITKDLMDTLMGMLQNLWTNYLEAVKHVLEKEK</sequence>
<proteinExistence type="predicted"/>
<feature type="transmembrane region" description="Helical" evidence="1">
    <location>
        <begin position="40"/>
        <end position="62"/>
    </location>
</feature>
<dbReference type="SUPFAM" id="SSF158832">
    <property type="entry name" value="Tex N-terminal region-like"/>
    <property type="match status" value="1"/>
</dbReference>
<gene>
    <name evidence="3" type="ORF">SAY87_003350</name>
</gene>
<keyword evidence="1" id="KW-0472">Membrane</keyword>
<feature type="signal peptide" evidence="2">
    <location>
        <begin position="1"/>
        <end position="22"/>
    </location>
</feature>
<keyword evidence="1" id="KW-1133">Transmembrane helix</keyword>
<name>A0AAN7KNF9_9MYRT</name>
<organism evidence="3 4">
    <name type="scientific">Trapa incisa</name>
    <dbReference type="NCBI Taxonomy" id="236973"/>
    <lineage>
        <taxon>Eukaryota</taxon>
        <taxon>Viridiplantae</taxon>
        <taxon>Streptophyta</taxon>
        <taxon>Embryophyta</taxon>
        <taxon>Tracheophyta</taxon>
        <taxon>Spermatophyta</taxon>
        <taxon>Magnoliopsida</taxon>
        <taxon>eudicotyledons</taxon>
        <taxon>Gunneridae</taxon>
        <taxon>Pentapetalae</taxon>
        <taxon>rosids</taxon>
        <taxon>malvids</taxon>
        <taxon>Myrtales</taxon>
        <taxon>Lythraceae</taxon>
        <taxon>Trapa</taxon>
    </lineage>
</organism>
<dbReference type="AlphaFoldDB" id="A0AAN7KNF9"/>
<keyword evidence="2" id="KW-0732">Signal</keyword>
<dbReference type="PROSITE" id="PS51257">
    <property type="entry name" value="PROKAR_LIPOPROTEIN"/>
    <property type="match status" value="1"/>
</dbReference>
<protein>
    <submittedName>
        <fullName evidence="3">Uncharacterized protein</fullName>
    </submittedName>
</protein>
<evidence type="ECO:0000313" key="4">
    <source>
        <dbReference type="Proteomes" id="UP001345219"/>
    </source>
</evidence>